<dbReference type="AlphaFoldDB" id="A0A8S1ZC47"/>
<dbReference type="InterPro" id="IPR045086">
    <property type="entry name" value="OBG_GTPase"/>
</dbReference>
<name>A0A8S1ZC47_ARAAE</name>
<dbReference type="PROSITE" id="PS51710">
    <property type="entry name" value="G_OBG"/>
    <property type="match status" value="1"/>
</dbReference>
<dbReference type="Pfam" id="PF14309">
    <property type="entry name" value="DUF4378"/>
    <property type="match status" value="1"/>
</dbReference>
<feature type="region of interest" description="Disordered" evidence="3">
    <location>
        <begin position="296"/>
        <end position="373"/>
    </location>
</feature>
<proteinExistence type="predicted"/>
<dbReference type="Gene3D" id="2.70.210.12">
    <property type="entry name" value="GTP1/OBG domain"/>
    <property type="match status" value="1"/>
</dbReference>
<dbReference type="SUPFAM" id="SSF82051">
    <property type="entry name" value="Obg GTP-binding protein N-terminal domain"/>
    <property type="match status" value="1"/>
</dbReference>
<dbReference type="GO" id="GO:0005739">
    <property type="term" value="C:mitochondrion"/>
    <property type="evidence" value="ECO:0007669"/>
    <property type="project" value="TreeGrafter"/>
</dbReference>
<protein>
    <recommendedName>
        <fullName evidence="8">GTP-binding protein Obg/CgtA</fullName>
    </recommendedName>
</protein>
<dbReference type="InterPro" id="IPR031167">
    <property type="entry name" value="G_OBG"/>
</dbReference>
<evidence type="ECO:0000256" key="3">
    <source>
        <dbReference type="SAM" id="MobiDB-lite"/>
    </source>
</evidence>
<dbReference type="Gene3D" id="3.40.50.300">
    <property type="entry name" value="P-loop containing nucleotide triphosphate hydrolases"/>
    <property type="match status" value="1"/>
</dbReference>
<feature type="region of interest" description="Disordered" evidence="3">
    <location>
        <begin position="173"/>
        <end position="193"/>
    </location>
</feature>
<accession>A0A8S1ZC47</accession>
<keyword evidence="7" id="KW-1185">Reference proteome</keyword>
<dbReference type="Proteomes" id="UP000682877">
    <property type="component" value="Chromosome 1"/>
</dbReference>
<evidence type="ECO:0000313" key="7">
    <source>
        <dbReference type="Proteomes" id="UP000682877"/>
    </source>
</evidence>
<dbReference type="InterPro" id="IPR025486">
    <property type="entry name" value="DUF4378"/>
</dbReference>
<dbReference type="PROSITE" id="PS51883">
    <property type="entry name" value="OBG"/>
    <property type="match status" value="1"/>
</dbReference>
<feature type="compositionally biased region" description="Low complexity" evidence="3">
    <location>
        <begin position="358"/>
        <end position="368"/>
    </location>
</feature>
<dbReference type="CDD" id="cd01898">
    <property type="entry name" value="Obg"/>
    <property type="match status" value="1"/>
</dbReference>
<evidence type="ECO:0008006" key="8">
    <source>
        <dbReference type="Google" id="ProtNLM"/>
    </source>
</evidence>
<evidence type="ECO:0000259" key="4">
    <source>
        <dbReference type="PROSITE" id="PS51710"/>
    </source>
</evidence>
<feature type="compositionally biased region" description="Basic and acidic residues" evidence="3">
    <location>
        <begin position="331"/>
        <end position="349"/>
    </location>
</feature>
<sequence length="1076" mass="121020">MGKHLKNENSSPKDGKYNHKSGWLAGMLHVLDFHHWRTKNRPICWKTPRTHSLMRETEEQEPFLDSKEGDSKMLNAAADNKPTRQETKPKKMMATKEVTEYVDFLEILRKEDVFVKILKDRVQIKSNPRVLPKSGSFPISGSSRPARLENKQKENWYAPKQNGAVLTLNVPRDTSQEHKQISPSHGSADDDHGFNHAVINGFREIKKLIKNALKDRSHTKKKKKVSDVTKDDYVGRYSQLLEQSFRREGGKLRSKSLKLSYEEKKSDSRDNKPQFFRRISSLSSLEVLGSFLTDLPRDSSTSNLEPKKPVDQDTNFGPKKSLLLSESPVGAEKEEKYEVQEERSQEIHLDSSNQRILQQDQDSAPSPDDTAEKTETLLSQSNLLNKISSSLVDERNVLNSMDACSTGLGLSSSEIYNDAEEDEDAYFCYVKKVLEVSGFLENKYNGEKWHSEEQPLNPSLLHELEIHEEVVNDKELLFDLVNEAIVESHNQSQIYFPKTYPYGKRYLGEVWGRVEWSLSGLGAENRDRSLDDIVGRDLLTKSDGWMNLQGESEWLTLELEDLIFDDVLDELLCRRRSISNKLMWLTRAIVPVRYLGSYKRPQKPPWMRNPVVLYSDFSEKKGKVAPLQETRMRDRFTLYARGGEGGSGCSSVRRSRADRYGKPDGGNGGRGGDVILECTHAVWDFSGLQPHIKGGKAGHGTSKNRIGNRGEDKVLQVPIGTVIHLQEGEIPSQVENESPKDLDPWELPGSLVEDPASEENSDVHQKTMIESVQLDDSDQESLTRHLGMPKEADLEDDEEEIDHIRYNVAELTQQGQRIIIARGGEGGLGNVSATRYVRGSKFAKTAIRQTNLRSMEDDAEDDDERSSIKAGSLGSEAVLILELKSIADVGLVGLPNAGKSTLLGALSRAKPRVGHYAFTTLRPNLGNVNYDDFSMTVADIPGLIKGAHQNRGLGHNFLRHIERTKVLAYVVDLASGLDGCRGVTPWQQLRDLVMELEFHEEGLSDRSSLIVANKIDEEGAEERLKELERRVKGVKIFPVCAVLEEGVAELKDGLKMLVDGDGEGSERLKLENICVD</sequence>
<dbReference type="InterPro" id="IPR027417">
    <property type="entry name" value="P-loop_NTPase"/>
</dbReference>
<dbReference type="PANTHER" id="PTHR11702:SF31">
    <property type="entry name" value="MITOCHONDRIAL RIBOSOME-ASSOCIATED GTPASE 2"/>
    <property type="match status" value="1"/>
</dbReference>
<dbReference type="PRINTS" id="PR00326">
    <property type="entry name" value="GTP1OBG"/>
</dbReference>
<dbReference type="SUPFAM" id="SSF52540">
    <property type="entry name" value="P-loop containing nucleoside triphosphate hydrolases"/>
    <property type="match status" value="1"/>
</dbReference>
<keyword evidence="2" id="KW-0342">GTP-binding</keyword>
<feature type="domain" description="Obg" evidence="5">
    <location>
        <begin position="630"/>
        <end position="886"/>
    </location>
</feature>
<reference evidence="6" key="1">
    <citation type="submission" date="2021-01" db="EMBL/GenBank/DDBJ databases">
        <authorList>
            <person name="Bezrukov I."/>
        </authorList>
    </citation>
    <scope>NUCLEOTIDE SEQUENCE</scope>
</reference>
<evidence type="ECO:0000313" key="6">
    <source>
        <dbReference type="EMBL" id="CAE5956810.1"/>
    </source>
</evidence>
<dbReference type="GO" id="GO:0003924">
    <property type="term" value="F:GTPase activity"/>
    <property type="evidence" value="ECO:0007669"/>
    <property type="project" value="InterPro"/>
</dbReference>
<dbReference type="InterPro" id="IPR006169">
    <property type="entry name" value="GTP1_OBG_dom"/>
</dbReference>
<dbReference type="PANTHER" id="PTHR11702">
    <property type="entry name" value="DEVELOPMENTALLY REGULATED GTP-BINDING PROTEIN-RELATED"/>
    <property type="match status" value="1"/>
</dbReference>
<evidence type="ECO:0000256" key="1">
    <source>
        <dbReference type="ARBA" id="ARBA00022741"/>
    </source>
</evidence>
<dbReference type="Pfam" id="PF01018">
    <property type="entry name" value="GTP1_OBG"/>
    <property type="match status" value="1"/>
</dbReference>
<organism evidence="6 7">
    <name type="scientific">Arabidopsis arenosa</name>
    <name type="common">Sand rock-cress</name>
    <name type="synonym">Cardaminopsis arenosa</name>
    <dbReference type="NCBI Taxonomy" id="38785"/>
    <lineage>
        <taxon>Eukaryota</taxon>
        <taxon>Viridiplantae</taxon>
        <taxon>Streptophyta</taxon>
        <taxon>Embryophyta</taxon>
        <taxon>Tracheophyta</taxon>
        <taxon>Spermatophyta</taxon>
        <taxon>Magnoliopsida</taxon>
        <taxon>eudicotyledons</taxon>
        <taxon>Gunneridae</taxon>
        <taxon>Pentapetalae</taxon>
        <taxon>rosids</taxon>
        <taxon>malvids</taxon>
        <taxon>Brassicales</taxon>
        <taxon>Brassicaceae</taxon>
        <taxon>Camelineae</taxon>
        <taxon>Arabidopsis</taxon>
    </lineage>
</organism>
<gene>
    <name evidence="6" type="ORF">AARE701A_LOCUS567</name>
</gene>
<evidence type="ECO:0000259" key="5">
    <source>
        <dbReference type="PROSITE" id="PS51883"/>
    </source>
</evidence>
<keyword evidence="1" id="KW-0547">Nucleotide-binding</keyword>
<dbReference type="InterPro" id="IPR006073">
    <property type="entry name" value="GTP-bd"/>
</dbReference>
<dbReference type="GO" id="GO:0042254">
    <property type="term" value="P:ribosome biogenesis"/>
    <property type="evidence" value="ECO:0007669"/>
    <property type="project" value="UniProtKB-UniRule"/>
</dbReference>
<feature type="region of interest" description="Disordered" evidence="3">
    <location>
        <begin position="647"/>
        <end position="671"/>
    </location>
</feature>
<dbReference type="InterPro" id="IPR036726">
    <property type="entry name" value="GTP1_OBG_dom_sf"/>
</dbReference>
<feature type="domain" description="OBG-type G" evidence="4">
    <location>
        <begin position="887"/>
        <end position="1059"/>
    </location>
</feature>
<dbReference type="Pfam" id="PF01926">
    <property type="entry name" value="MMR_HSR1"/>
    <property type="match status" value="1"/>
</dbReference>
<dbReference type="EMBL" id="LR999451">
    <property type="protein sequence ID" value="CAE5956810.1"/>
    <property type="molecule type" value="Genomic_DNA"/>
</dbReference>
<evidence type="ECO:0000256" key="2">
    <source>
        <dbReference type="ARBA" id="ARBA00023134"/>
    </source>
</evidence>
<dbReference type="GO" id="GO:0005525">
    <property type="term" value="F:GTP binding"/>
    <property type="evidence" value="ECO:0007669"/>
    <property type="project" value="UniProtKB-KW"/>
</dbReference>